<keyword evidence="6" id="KW-1185">Reference proteome</keyword>
<dbReference type="InterPro" id="IPR007803">
    <property type="entry name" value="Asp/Arg/Pro-Hydrxlase"/>
</dbReference>
<evidence type="ECO:0000256" key="1">
    <source>
        <dbReference type="ARBA" id="ARBA00007730"/>
    </source>
</evidence>
<dbReference type="GO" id="GO:0016020">
    <property type="term" value="C:membrane"/>
    <property type="evidence" value="ECO:0007669"/>
    <property type="project" value="TreeGrafter"/>
</dbReference>
<evidence type="ECO:0000313" key="5">
    <source>
        <dbReference type="EMBL" id="MBB6081412.1"/>
    </source>
</evidence>
<dbReference type="PANTHER" id="PTHR46332:SF5">
    <property type="entry name" value="ASPARTATE BETA-HYDROXYLASE DOMAIN CONTAINING 2"/>
    <property type="match status" value="1"/>
</dbReference>
<reference evidence="5 6" key="1">
    <citation type="submission" date="2020-08" db="EMBL/GenBank/DDBJ databases">
        <title>Genomic Encyclopedia of Type Strains, Phase IV (KMG-IV): sequencing the most valuable type-strain genomes for metagenomic binning, comparative biology and taxonomic classification.</title>
        <authorList>
            <person name="Goeker M."/>
        </authorList>
    </citation>
    <scope>NUCLEOTIDE SEQUENCE [LARGE SCALE GENOMIC DNA]</scope>
    <source>
        <strain evidence="5 6">DSM 43350</strain>
    </source>
</reference>
<name>A0A7W9WJT4_9ACTN</name>
<dbReference type="InterPro" id="IPR051821">
    <property type="entry name" value="Asp/Asn_beta-hydroxylase"/>
</dbReference>
<dbReference type="Proteomes" id="UP000591537">
    <property type="component" value="Unassembled WGS sequence"/>
</dbReference>
<dbReference type="SUPFAM" id="SSF51197">
    <property type="entry name" value="Clavaminate synthase-like"/>
    <property type="match status" value="1"/>
</dbReference>
<proteinExistence type="inferred from homology"/>
<dbReference type="EMBL" id="JACHGV010000018">
    <property type="protein sequence ID" value="MBB6081412.1"/>
    <property type="molecule type" value="Genomic_DNA"/>
</dbReference>
<organism evidence="5 6">
    <name type="scientific">Streptomyces paradoxus</name>
    <dbReference type="NCBI Taxonomy" id="66375"/>
    <lineage>
        <taxon>Bacteria</taxon>
        <taxon>Bacillati</taxon>
        <taxon>Actinomycetota</taxon>
        <taxon>Actinomycetes</taxon>
        <taxon>Kitasatosporales</taxon>
        <taxon>Streptomycetaceae</taxon>
        <taxon>Streptomyces</taxon>
    </lineage>
</organism>
<dbReference type="AlphaFoldDB" id="A0A7W9WJT4"/>
<dbReference type="Gene3D" id="2.60.120.330">
    <property type="entry name" value="B-lactam Antibiotic, Isopenicillin N Synthase, Chain"/>
    <property type="match status" value="1"/>
</dbReference>
<dbReference type="RefSeq" id="WP_184567144.1">
    <property type="nucleotide sequence ID" value="NZ_BAAARS010000017.1"/>
</dbReference>
<dbReference type="EC" id="1.14.11.-" evidence="5"/>
<feature type="domain" description="Aspartyl/asparaginy/proline hydroxylase" evidence="4">
    <location>
        <begin position="25"/>
        <end position="181"/>
    </location>
</feature>
<keyword evidence="2" id="KW-0223">Dioxygenase</keyword>
<sequence length="226" mass="26031">MAATSPLGDKPFFPDDTFTWSAILEENWRDIRRELDQLLAHRDALPNFQDISEDQRFLTQDDQWKTYFFAGYGVDFETNRERCPRTIALLEQVDGLSTAFFSILGPGKRLPEHRGPYKGVLRYHLGLKIPSPQDACGIRVGGETAHWREGKSMVFDDTFPHEAWNDTDEDRVVLFMDIVRPLKFPYSVLNRLALKYIASTPFVQGAKDKHAAWEKQFENMGRNGTT</sequence>
<dbReference type="InterPro" id="IPR027443">
    <property type="entry name" value="IPNS-like_sf"/>
</dbReference>
<evidence type="ECO:0000313" key="6">
    <source>
        <dbReference type="Proteomes" id="UP000591537"/>
    </source>
</evidence>
<comment type="similarity">
    <text evidence="1">Belongs to the aspartyl/asparaginyl beta-hydroxylase family.</text>
</comment>
<dbReference type="GO" id="GO:0051213">
    <property type="term" value="F:dioxygenase activity"/>
    <property type="evidence" value="ECO:0007669"/>
    <property type="project" value="UniProtKB-KW"/>
</dbReference>
<evidence type="ECO:0000259" key="4">
    <source>
        <dbReference type="Pfam" id="PF05118"/>
    </source>
</evidence>
<protein>
    <submittedName>
        <fullName evidence="5">Beta-hydroxylase</fullName>
        <ecNumber evidence="5">1.14.11.-</ecNumber>
    </submittedName>
</protein>
<keyword evidence="3 5" id="KW-0560">Oxidoreductase</keyword>
<evidence type="ECO:0000256" key="3">
    <source>
        <dbReference type="ARBA" id="ARBA00023002"/>
    </source>
</evidence>
<comment type="caution">
    <text evidence="5">The sequence shown here is derived from an EMBL/GenBank/DDBJ whole genome shotgun (WGS) entry which is preliminary data.</text>
</comment>
<dbReference type="PANTHER" id="PTHR46332">
    <property type="entry name" value="ASPARTATE BETA-HYDROXYLASE DOMAIN-CONTAINING PROTEIN 2"/>
    <property type="match status" value="1"/>
</dbReference>
<evidence type="ECO:0000256" key="2">
    <source>
        <dbReference type="ARBA" id="ARBA00022964"/>
    </source>
</evidence>
<dbReference type="Pfam" id="PF05118">
    <property type="entry name" value="Asp_Arg_Hydrox"/>
    <property type="match status" value="1"/>
</dbReference>
<gene>
    <name evidence="5" type="ORF">HNR57_007363</name>
</gene>
<accession>A0A7W9WJT4</accession>